<evidence type="ECO:0000313" key="1">
    <source>
        <dbReference type="EMBL" id="GEO43502.1"/>
    </source>
</evidence>
<dbReference type="SUPFAM" id="SSF47598">
    <property type="entry name" value="Ribbon-helix-helix"/>
    <property type="match status" value="1"/>
</dbReference>
<keyword evidence="2" id="KW-1185">Reference proteome</keyword>
<evidence type="ECO:0008006" key="3">
    <source>
        <dbReference type="Google" id="ProtNLM"/>
    </source>
</evidence>
<dbReference type="Proteomes" id="UP000321523">
    <property type="component" value="Unassembled WGS sequence"/>
</dbReference>
<evidence type="ECO:0000313" key="2">
    <source>
        <dbReference type="Proteomes" id="UP000321523"/>
    </source>
</evidence>
<sequence>MKKAITVRIDPDLLTAAQQCARQENRSLTNLIETVLRHWISGKAAADTPVAAFSSSNTKSAMPDHD</sequence>
<protein>
    <recommendedName>
        <fullName evidence="3">Ribbon-helix-helix protein CopG domain-containing protein</fullName>
    </recommendedName>
</protein>
<organism evidence="1 2">
    <name type="scientific">Skermanella aerolata</name>
    <dbReference type="NCBI Taxonomy" id="393310"/>
    <lineage>
        <taxon>Bacteria</taxon>
        <taxon>Pseudomonadati</taxon>
        <taxon>Pseudomonadota</taxon>
        <taxon>Alphaproteobacteria</taxon>
        <taxon>Rhodospirillales</taxon>
        <taxon>Azospirillaceae</taxon>
        <taxon>Skermanella</taxon>
    </lineage>
</organism>
<dbReference type="InterPro" id="IPR010985">
    <property type="entry name" value="Ribbon_hlx_hlx"/>
</dbReference>
<gene>
    <name evidence="1" type="ORF">SAE02_76500</name>
</gene>
<dbReference type="InterPro" id="IPR045944">
    <property type="entry name" value="DUF6364"/>
</dbReference>
<accession>A0A512E473</accession>
<comment type="caution">
    <text evidence="1">The sequence shown here is derived from an EMBL/GenBank/DDBJ whole genome shotgun (WGS) entry which is preliminary data.</text>
</comment>
<dbReference type="EMBL" id="BJYZ01000093">
    <property type="protein sequence ID" value="GEO43502.1"/>
    <property type="molecule type" value="Genomic_DNA"/>
</dbReference>
<dbReference type="GO" id="GO:0006355">
    <property type="term" value="P:regulation of DNA-templated transcription"/>
    <property type="evidence" value="ECO:0007669"/>
    <property type="project" value="InterPro"/>
</dbReference>
<dbReference type="AlphaFoldDB" id="A0A512E473"/>
<proteinExistence type="predicted"/>
<reference evidence="1 2" key="1">
    <citation type="submission" date="2019-07" db="EMBL/GenBank/DDBJ databases">
        <title>Whole genome shotgun sequence of Skermanella aerolata NBRC 106429.</title>
        <authorList>
            <person name="Hosoyama A."/>
            <person name="Uohara A."/>
            <person name="Ohji S."/>
            <person name="Ichikawa N."/>
        </authorList>
    </citation>
    <scope>NUCLEOTIDE SEQUENCE [LARGE SCALE GENOMIC DNA]</scope>
    <source>
        <strain evidence="1 2">NBRC 106429</strain>
    </source>
</reference>
<dbReference type="RefSeq" id="WP_044437360.1">
    <property type="nucleotide sequence ID" value="NZ_BJYZ01000093.1"/>
</dbReference>
<name>A0A512E473_9PROT</name>
<dbReference type="Pfam" id="PF19891">
    <property type="entry name" value="DUF6364"/>
    <property type="match status" value="1"/>
</dbReference>